<feature type="domain" description="Glycosyl transferase family 1" evidence="1">
    <location>
        <begin position="183"/>
        <end position="356"/>
    </location>
</feature>
<protein>
    <submittedName>
        <fullName evidence="3">Glycosyltransferase family 4 protein</fullName>
    </submittedName>
</protein>
<accession>A0A4S3ZXT1</accession>
<keyword evidence="4" id="KW-1185">Reference proteome</keyword>
<dbReference type="Pfam" id="PF13439">
    <property type="entry name" value="Glyco_transf_4"/>
    <property type="match status" value="1"/>
</dbReference>
<dbReference type="PANTHER" id="PTHR45947">
    <property type="entry name" value="SULFOQUINOVOSYL TRANSFERASE SQD2"/>
    <property type="match status" value="1"/>
</dbReference>
<dbReference type="InterPro" id="IPR001296">
    <property type="entry name" value="Glyco_trans_1"/>
</dbReference>
<gene>
    <name evidence="3" type="ORF">E6C50_10145</name>
</gene>
<keyword evidence="3" id="KW-0808">Transferase</keyword>
<evidence type="ECO:0000259" key="1">
    <source>
        <dbReference type="Pfam" id="PF00534"/>
    </source>
</evidence>
<proteinExistence type="predicted"/>
<dbReference type="Pfam" id="PF00534">
    <property type="entry name" value="Glycos_transf_1"/>
    <property type="match status" value="1"/>
</dbReference>
<dbReference type="PANTHER" id="PTHR45947:SF3">
    <property type="entry name" value="SULFOQUINOVOSYL TRANSFERASE SQD2"/>
    <property type="match status" value="1"/>
</dbReference>
<dbReference type="CDD" id="cd03801">
    <property type="entry name" value="GT4_PimA-like"/>
    <property type="match status" value="1"/>
</dbReference>
<reference evidence="3 4" key="1">
    <citation type="submission" date="2019-04" db="EMBL/GenBank/DDBJ databases">
        <title>Flavobacterium sp. nov. isolated from construction timber.</title>
        <authorList>
            <person name="Lin S.-Y."/>
            <person name="Chang C.-T."/>
            <person name="Young C.-C."/>
        </authorList>
    </citation>
    <scope>NUCLEOTIDE SEQUENCE [LARGE SCALE GENOMIC DNA]</scope>
    <source>
        <strain evidence="3 4">CC-CTC003</strain>
    </source>
</reference>
<evidence type="ECO:0000259" key="2">
    <source>
        <dbReference type="Pfam" id="PF13439"/>
    </source>
</evidence>
<feature type="domain" description="Glycosyltransferase subfamily 4-like N-terminal" evidence="2">
    <location>
        <begin position="19"/>
        <end position="182"/>
    </location>
</feature>
<dbReference type="Gene3D" id="3.40.50.2000">
    <property type="entry name" value="Glycogen Phosphorylase B"/>
    <property type="match status" value="2"/>
</dbReference>
<dbReference type="InterPro" id="IPR050194">
    <property type="entry name" value="Glycosyltransferase_grp1"/>
</dbReference>
<name>A0A4S3ZXT1_9FLAO</name>
<dbReference type="GO" id="GO:0016757">
    <property type="term" value="F:glycosyltransferase activity"/>
    <property type="evidence" value="ECO:0007669"/>
    <property type="project" value="InterPro"/>
</dbReference>
<organism evidence="3 4">
    <name type="scientific">Flavobacterium supellecticarium</name>
    <dbReference type="NCBI Taxonomy" id="2565924"/>
    <lineage>
        <taxon>Bacteria</taxon>
        <taxon>Pseudomonadati</taxon>
        <taxon>Bacteroidota</taxon>
        <taxon>Flavobacteriia</taxon>
        <taxon>Flavobacteriales</taxon>
        <taxon>Flavobacteriaceae</taxon>
        <taxon>Flavobacterium</taxon>
    </lineage>
</organism>
<comment type="caution">
    <text evidence="3">The sequence shown here is derived from an EMBL/GenBank/DDBJ whole genome shotgun (WGS) entry which is preliminary data.</text>
</comment>
<dbReference type="InterPro" id="IPR028098">
    <property type="entry name" value="Glyco_trans_4-like_N"/>
</dbReference>
<dbReference type="Proteomes" id="UP000307507">
    <property type="component" value="Unassembled WGS sequence"/>
</dbReference>
<dbReference type="EMBL" id="SSNZ01000003">
    <property type="protein sequence ID" value="THF50641.1"/>
    <property type="molecule type" value="Genomic_DNA"/>
</dbReference>
<evidence type="ECO:0000313" key="4">
    <source>
        <dbReference type="Proteomes" id="UP000307507"/>
    </source>
</evidence>
<dbReference type="OrthoDB" id="502646at2"/>
<sequence length="382" mass="43560">MHIAFLTPEYPHEKVLNSGGIGTSIKNLAVALAQTGVTVSVVVYGQTEDCVFEENDVTIYSVKKRKYKWATWYFYRKYLESYLNDLIVSEKITLVEAPDWTGITAFMTLKAPLIIRFHGSDAYFCHLENRPQKRKNFYFEKWGIQKAKAYIAPTTFAGALTKKIFNIRNKEIVTIHYGLNLEQFRDNGTHQEENGLLLYIGTIIRKKGVLELPGIMKYVIGQNPEARLILIGNDSSDITTGASSTWELLSDGLDDSLKDKIEYKGKIPYEKVRTYIEKAQVCIFPTFAETLGMVTIESMAMRKPVVNSNIGWANELIVDGESGFLVHPTDHKTYADRIVRLLNDSELRENMEKKAEVRTHEKFNIAKTVEQNIAFYKKIIGT</sequence>
<evidence type="ECO:0000313" key="3">
    <source>
        <dbReference type="EMBL" id="THF50641.1"/>
    </source>
</evidence>
<dbReference type="SUPFAM" id="SSF53756">
    <property type="entry name" value="UDP-Glycosyltransferase/glycogen phosphorylase"/>
    <property type="match status" value="1"/>
</dbReference>
<dbReference type="AlphaFoldDB" id="A0A4S3ZXT1"/>